<evidence type="ECO:0000313" key="15">
    <source>
        <dbReference type="Proteomes" id="UP000440732"/>
    </source>
</evidence>
<dbReference type="Proteomes" id="UP000433483">
    <property type="component" value="Unassembled WGS sequence"/>
</dbReference>
<dbReference type="Proteomes" id="UP000437068">
    <property type="component" value="Unassembled WGS sequence"/>
</dbReference>
<evidence type="ECO:0000313" key="2">
    <source>
        <dbReference type="EMBL" id="KAE8937827.1"/>
    </source>
</evidence>
<dbReference type="EMBL" id="QXFZ01000549">
    <property type="protein sequence ID" value="KAE9112326.1"/>
    <property type="molecule type" value="Genomic_DNA"/>
</dbReference>
<accession>A0A6A3KEZ1</accession>
<dbReference type="Proteomes" id="UP000429523">
    <property type="component" value="Unassembled WGS sequence"/>
</dbReference>
<evidence type="ECO:0000313" key="6">
    <source>
        <dbReference type="EMBL" id="KAE9144751.1"/>
    </source>
</evidence>
<organism evidence="3 17">
    <name type="scientific">Phytophthora fragariae</name>
    <dbReference type="NCBI Taxonomy" id="53985"/>
    <lineage>
        <taxon>Eukaryota</taxon>
        <taxon>Sar</taxon>
        <taxon>Stramenopiles</taxon>
        <taxon>Oomycota</taxon>
        <taxon>Peronosporomycetes</taxon>
        <taxon>Peronosporales</taxon>
        <taxon>Peronosporaceae</taxon>
        <taxon>Phytophthora</taxon>
    </lineage>
</organism>
<evidence type="ECO:0000313" key="17">
    <source>
        <dbReference type="Proteomes" id="UP000460718"/>
    </source>
</evidence>
<dbReference type="EMBL" id="QXGA01000517">
    <property type="protein sequence ID" value="KAE9144751.1"/>
    <property type="molecule type" value="Genomic_DNA"/>
</dbReference>
<reference evidence="17 18" key="1">
    <citation type="submission" date="2018-09" db="EMBL/GenBank/DDBJ databases">
        <title>Genomic investigation of the strawberry pathogen Phytophthora fragariae indicates pathogenicity is determined by transcriptional variation in three key races.</title>
        <authorList>
            <person name="Adams T.M."/>
            <person name="Armitage A.D."/>
            <person name="Sobczyk M.K."/>
            <person name="Bates H.J."/>
            <person name="Dunwell J.M."/>
            <person name="Nellist C.F."/>
            <person name="Harrison R.J."/>
        </authorList>
    </citation>
    <scope>NUCLEOTIDE SEQUENCE [LARGE SCALE GENOMIC DNA]</scope>
    <source>
        <strain evidence="10 13">A4</strain>
        <strain evidence="9 14">BC-1</strain>
        <strain evidence="8 18">BC-23</strain>
        <strain evidence="7 12">NOV-27</strain>
        <strain evidence="6 15">NOV-5</strain>
        <strain evidence="4 16">NOV-71</strain>
        <strain evidence="2 11">NOV-9</strain>
        <strain evidence="5 19">ONT-3</strain>
        <strain evidence="3 17">SCRP245</strain>
    </source>
</reference>
<feature type="region of interest" description="Disordered" evidence="1">
    <location>
        <begin position="48"/>
        <end position="73"/>
    </location>
</feature>
<evidence type="ECO:0000313" key="13">
    <source>
        <dbReference type="Proteomes" id="UP000437068"/>
    </source>
</evidence>
<dbReference type="Proteomes" id="UP000440367">
    <property type="component" value="Unassembled WGS sequence"/>
</dbReference>
<evidence type="ECO:0000313" key="5">
    <source>
        <dbReference type="EMBL" id="KAE9112353.1"/>
    </source>
</evidence>
<sequence length="73" mass="7669">MLHTQSASSSLLVLDCRACARVTVARAQDCQTGTPCSSAILTLSTAPLSASHRQSPLCKCPSPRCHSDREALA</sequence>
<evidence type="ECO:0000313" key="8">
    <source>
        <dbReference type="EMBL" id="KAE9232250.1"/>
    </source>
</evidence>
<proteinExistence type="predicted"/>
<dbReference type="EMBL" id="QXGC01000504">
    <property type="protein sequence ID" value="KAE9232250.1"/>
    <property type="molecule type" value="Genomic_DNA"/>
</dbReference>
<comment type="caution">
    <text evidence="3">The sequence shown here is derived from an EMBL/GenBank/DDBJ whole genome shotgun (WGS) entry which is preliminary data.</text>
</comment>
<evidence type="ECO:0000313" key="12">
    <source>
        <dbReference type="Proteomes" id="UP000433483"/>
    </source>
</evidence>
<evidence type="ECO:0000313" key="18">
    <source>
        <dbReference type="Proteomes" id="UP000476176"/>
    </source>
</evidence>
<evidence type="ECO:0000313" key="7">
    <source>
        <dbReference type="EMBL" id="KAE9229942.1"/>
    </source>
</evidence>
<dbReference type="Proteomes" id="UP000460718">
    <property type="component" value="Unassembled WGS sequence"/>
</dbReference>
<protein>
    <submittedName>
        <fullName evidence="3">Uncharacterized protein</fullName>
    </submittedName>
</protein>
<dbReference type="Proteomes" id="UP000440732">
    <property type="component" value="Unassembled WGS sequence"/>
</dbReference>
<dbReference type="Proteomes" id="UP000441208">
    <property type="component" value="Unassembled WGS sequence"/>
</dbReference>
<evidence type="ECO:0000313" key="10">
    <source>
        <dbReference type="EMBL" id="KAE9310146.1"/>
    </source>
</evidence>
<evidence type="ECO:0000313" key="16">
    <source>
        <dbReference type="Proteomes" id="UP000441208"/>
    </source>
</evidence>
<evidence type="ECO:0000313" key="9">
    <source>
        <dbReference type="EMBL" id="KAE9234705.1"/>
    </source>
</evidence>
<dbReference type="Proteomes" id="UP000488956">
    <property type="component" value="Unassembled WGS sequence"/>
</dbReference>
<evidence type="ECO:0000313" key="14">
    <source>
        <dbReference type="Proteomes" id="UP000440367"/>
    </source>
</evidence>
<dbReference type="EMBL" id="QXGB01000110">
    <property type="protein sequence ID" value="KAE9229942.1"/>
    <property type="molecule type" value="Genomic_DNA"/>
</dbReference>
<dbReference type="EMBL" id="QXGF01000608">
    <property type="protein sequence ID" value="KAE8937827.1"/>
    <property type="molecule type" value="Genomic_DNA"/>
</dbReference>
<dbReference type="EMBL" id="QXFW01000666">
    <property type="protein sequence ID" value="KAE9005921.1"/>
    <property type="molecule type" value="Genomic_DNA"/>
</dbReference>
<evidence type="ECO:0000313" key="3">
    <source>
        <dbReference type="EMBL" id="KAE9005921.1"/>
    </source>
</evidence>
<evidence type="ECO:0000256" key="1">
    <source>
        <dbReference type="SAM" id="MobiDB-lite"/>
    </source>
</evidence>
<evidence type="ECO:0000313" key="19">
    <source>
        <dbReference type="Proteomes" id="UP000488956"/>
    </source>
</evidence>
<dbReference type="EMBL" id="QXGD01000544">
    <property type="protein sequence ID" value="KAE9234705.1"/>
    <property type="molecule type" value="Genomic_DNA"/>
</dbReference>
<dbReference type="OrthoDB" id="10332613at2759"/>
<dbReference type="EMBL" id="QXFX01000531">
    <property type="protein sequence ID" value="KAE9112353.1"/>
    <property type="molecule type" value="Genomic_DNA"/>
</dbReference>
<keyword evidence="12" id="KW-1185">Reference proteome</keyword>
<dbReference type="EMBL" id="QXGE01000519">
    <property type="protein sequence ID" value="KAE9310146.1"/>
    <property type="molecule type" value="Genomic_DNA"/>
</dbReference>
<dbReference type="AlphaFoldDB" id="A0A6A3KEZ1"/>
<evidence type="ECO:0000313" key="4">
    <source>
        <dbReference type="EMBL" id="KAE9112326.1"/>
    </source>
</evidence>
<gene>
    <name evidence="10" type="ORF">PF001_g10343</name>
    <name evidence="9" type="ORF">PF002_g11719</name>
    <name evidence="8" type="ORF">PF004_g9972</name>
    <name evidence="7" type="ORF">PF005_g3664</name>
    <name evidence="6" type="ORF">PF006_g10341</name>
    <name evidence="4" type="ORF">PF007_g11145</name>
    <name evidence="2" type="ORF">PF009_g12280</name>
    <name evidence="5" type="ORF">PF010_g10475</name>
    <name evidence="3" type="ORF">PF011_g11822</name>
</gene>
<dbReference type="Proteomes" id="UP000476176">
    <property type="component" value="Unassembled WGS sequence"/>
</dbReference>
<name>A0A6A3KEZ1_9STRA</name>
<evidence type="ECO:0000313" key="11">
    <source>
        <dbReference type="Proteomes" id="UP000429523"/>
    </source>
</evidence>